<evidence type="ECO:0000256" key="1">
    <source>
        <dbReference type="ARBA" id="ARBA00022441"/>
    </source>
</evidence>
<dbReference type="Pfam" id="PF00651">
    <property type="entry name" value="BTB"/>
    <property type="match status" value="1"/>
</dbReference>
<dbReference type="CDD" id="cd12291">
    <property type="entry name" value="RRM1_La"/>
    <property type="match status" value="1"/>
</dbReference>
<dbReference type="Pfam" id="PF08777">
    <property type="entry name" value="RRM_3"/>
    <property type="match status" value="1"/>
</dbReference>
<evidence type="ECO:0000256" key="5">
    <source>
        <dbReference type="SAM" id="MobiDB-lite"/>
    </source>
</evidence>
<dbReference type="SMART" id="SM00612">
    <property type="entry name" value="Kelch"/>
    <property type="match status" value="5"/>
</dbReference>
<dbReference type="Gene3D" id="2.120.10.80">
    <property type="entry name" value="Kelch-type beta propeller"/>
    <property type="match status" value="1"/>
</dbReference>
<dbReference type="InterPro" id="IPR035979">
    <property type="entry name" value="RBD_domain_sf"/>
</dbReference>
<dbReference type="InterPro" id="IPR002344">
    <property type="entry name" value="Lupus_La"/>
</dbReference>
<gene>
    <name evidence="10" type="ORF">UPYG_G00314090</name>
</gene>
<dbReference type="Gene3D" id="1.25.40.420">
    <property type="match status" value="1"/>
</dbReference>
<feature type="domain" description="BTB" evidence="6">
    <location>
        <begin position="44"/>
        <end position="112"/>
    </location>
</feature>
<dbReference type="PROSITE" id="PS50097">
    <property type="entry name" value="BTB"/>
    <property type="match status" value="1"/>
</dbReference>
<keyword evidence="3 4" id="KW-0694">RNA-binding</keyword>
<dbReference type="InterPro" id="IPR000504">
    <property type="entry name" value="RRM_dom"/>
</dbReference>
<evidence type="ECO:0000256" key="4">
    <source>
        <dbReference type="PROSITE-ProRule" id="PRU00332"/>
    </source>
</evidence>
<dbReference type="FunFam" id="1.25.40.420:FF:000001">
    <property type="entry name" value="Kelch-like family member 12"/>
    <property type="match status" value="1"/>
</dbReference>
<evidence type="ECO:0000256" key="2">
    <source>
        <dbReference type="ARBA" id="ARBA00022737"/>
    </source>
</evidence>
<feature type="domain" description="RRM" evidence="7">
    <location>
        <begin position="637"/>
        <end position="715"/>
    </location>
</feature>
<dbReference type="SMART" id="SM00225">
    <property type="entry name" value="BTB"/>
    <property type="match status" value="1"/>
</dbReference>
<feature type="domain" description="XRRM" evidence="9">
    <location>
        <begin position="754"/>
        <end position="873"/>
    </location>
</feature>
<organism evidence="10 11">
    <name type="scientific">Umbra pygmaea</name>
    <name type="common">Eastern mudminnow</name>
    <dbReference type="NCBI Taxonomy" id="75934"/>
    <lineage>
        <taxon>Eukaryota</taxon>
        <taxon>Metazoa</taxon>
        <taxon>Chordata</taxon>
        <taxon>Craniata</taxon>
        <taxon>Vertebrata</taxon>
        <taxon>Euteleostomi</taxon>
        <taxon>Actinopterygii</taxon>
        <taxon>Neopterygii</taxon>
        <taxon>Teleostei</taxon>
        <taxon>Protacanthopterygii</taxon>
        <taxon>Esociformes</taxon>
        <taxon>Umbridae</taxon>
        <taxon>Umbra</taxon>
    </lineage>
</organism>
<dbReference type="PROSITE" id="PS51939">
    <property type="entry name" value="XRRM"/>
    <property type="match status" value="1"/>
</dbReference>
<dbReference type="Gene3D" id="3.30.70.330">
    <property type="match status" value="2"/>
</dbReference>
<protein>
    <recommendedName>
        <fullName evidence="12">Kelch-like protein 23</fullName>
    </recommendedName>
</protein>
<feature type="domain" description="HTH La-type RNA-binding" evidence="8">
    <location>
        <begin position="533"/>
        <end position="625"/>
    </location>
</feature>
<dbReference type="PANTHER" id="PTHR24412:SF304">
    <property type="entry name" value="KELCH-LIKE PROTEIN 23"/>
    <property type="match status" value="1"/>
</dbReference>
<dbReference type="SUPFAM" id="SSF46785">
    <property type="entry name" value="Winged helix' DNA-binding domain"/>
    <property type="match status" value="1"/>
</dbReference>
<proteinExistence type="predicted"/>
<evidence type="ECO:0000259" key="9">
    <source>
        <dbReference type="PROSITE" id="PS51939"/>
    </source>
</evidence>
<dbReference type="Proteomes" id="UP001557470">
    <property type="component" value="Unassembled WGS sequence"/>
</dbReference>
<feature type="region of interest" description="Disordered" evidence="5">
    <location>
        <begin position="852"/>
        <end position="928"/>
    </location>
</feature>
<evidence type="ECO:0000256" key="3">
    <source>
        <dbReference type="ARBA" id="ARBA00022884"/>
    </source>
</evidence>
<feature type="compositionally biased region" description="Basic and acidic residues" evidence="5">
    <location>
        <begin position="909"/>
        <end position="919"/>
    </location>
</feature>
<dbReference type="CDD" id="cd08028">
    <property type="entry name" value="LARP_3"/>
    <property type="match status" value="1"/>
</dbReference>
<dbReference type="PANTHER" id="PTHR24412">
    <property type="entry name" value="KELCH PROTEIN"/>
    <property type="match status" value="1"/>
</dbReference>
<reference evidence="10 11" key="1">
    <citation type="submission" date="2024-06" db="EMBL/GenBank/DDBJ databases">
        <authorList>
            <person name="Pan Q."/>
            <person name="Wen M."/>
            <person name="Jouanno E."/>
            <person name="Zahm M."/>
            <person name="Klopp C."/>
            <person name="Cabau C."/>
            <person name="Louis A."/>
            <person name="Berthelot C."/>
            <person name="Parey E."/>
            <person name="Roest Crollius H."/>
            <person name="Montfort J."/>
            <person name="Robinson-Rechavi M."/>
            <person name="Bouchez O."/>
            <person name="Lampietro C."/>
            <person name="Lopez Roques C."/>
            <person name="Donnadieu C."/>
            <person name="Postlethwait J."/>
            <person name="Bobe J."/>
            <person name="Verreycken H."/>
            <person name="Guiguen Y."/>
        </authorList>
    </citation>
    <scope>NUCLEOTIDE SEQUENCE [LARGE SCALE GENOMIC DNA]</scope>
    <source>
        <strain evidence="10">Up_M1</strain>
        <tissue evidence="10">Testis</tissue>
    </source>
</reference>
<dbReference type="InterPro" id="IPR006652">
    <property type="entry name" value="Kelch_1"/>
</dbReference>
<dbReference type="InterPro" id="IPR014886">
    <property type="entry name" value="La_xRRM"/>
</dbReference>
<accession>A0ABD0WML4</accession>
<dbReference type="SUPFAM" id="SSF117281">
    <property type="entry name" value="Kelch motif"/>
    <property type="match status" value="1"/>
</dbReference>
<sequence>MHMLERLAMSEKIKESYIHDFCDIAHPNELLDALREFYIGGTFTDITIQCATGQIFHCHKAALSARSSYFKALFTADMQERTNNLIKLTGIGCEVLSSLLNYIYTSRVSITKTNVQSLLEAADLLQFISVKQACQEFLIRFLDVDNCLGMHSFAELHVCPELEREAQRVMLSRFEDLMQQEEFLEVDYNKLNSIMSSKNLNVWKDEVLLDAVIKWVTGDFVNRVNHIQDLLRCIHLELDEMYFNTALDVQGKCLLGNERKLRSLIIHTLKSTSRETSARRRKSPSMYLIGGYYWHPLCEVHIWDPDRNTWMQGKNMPDQTLESYSVSVLGADIYVTGGYESQTIDALDTVWIYNGDCDEWAEGRSMITARYYHCSVTLLGCVYAIGGYRRGAIQHETEFYDPLQKKWFPTANMIQGVGNATACVMNDTIYVTGGHYGTRGKSTYENIQVYRPDINEWNIVTITPHPEYGLCSVSLNNKLYLVGGQTTITDCYDPDRDEWRQLSVMKERRMECGYRSKSQHISHNISQFIMAENQEMSELETKVARQIEYYFGDHNLPRDKFLKEQLALDDGWVPLETMLKFNRLKCLTTDENVIVESLKKSKTGLLEVSEDKTKVRRIPSKALPELNEEYKDALKHKSVYIKGFPLDTTLDEIEGWLNGKGVIENIQMRRNLEKNFKGSVFLVFDTEEAAKQFLDRPDTKTYKENEMIVLSREEYHAKKAETRKQFKTEIKAKAKQDKDEKLKQAEDEEQKYLNEQVGCLLKFSGNLHDVSREDFHEVFSGHGEIKWIDFTRGAKEGTILFRVNAKEALDKAKEANGGNLKIKDEDVTWEVVEGDAERELLKKIIECQQESFNKRRGSRGGRGGRGRGGGRGGRRDRGGRDGKSHYQGKKTKFDDSGDEDEAPPSPKKRALDEVEKDADAPAAKVVKT</sequence>
<dbReference type="CDD" id="cd12541">
    <property type="entry name" value="RRM2_La"/>
    <property type="match status" value="1"/>
</dbReference>
<name>A0ABD0WML4_UMBPY</name>
<keyword evidence="2" id="KW-0677">Repeat</keyword>
<dbReference type="InterPro" id="IPR006630">
    <property type="entry name" value="La_HTH"/>
</dbReference>
<dbReference type="PROSITE" id="PS50961">
    <property type="entry name" value="HTH_LA"/>
    <property type="match status" value="1"/>
</dbReference>
<dbReference type="PRINTS" id="PR00302">
    <property type="entry name" value="LUPUSLA"/>
</dbReference>
<dbReference type="SUPFAM" id="SSF54695">
    <property type="entry name" value="POZ domain"/>
    <property type="match status" value="1"/>
</dbReference>
<dbReference type="GO" id="GO:0003723">
    <property type="term" value="F:RNA binding"/>
    <property type="evidence" value="ECO:0007669"/>
    <property type="project" value="UniProtKB-UniRule"/>
</dbReference>
<dbReference type="InterPro" id="IPR012677">
    <property type="entry name" value="Nucleotide-bd_a/b_plait_sf"/>
</dbReference>
<dbReference type="Pfam" id="PF05383">
    <property type="entry name" value="La"/>
    <property type="match status" value="1"/>
</dbReference>
<feature type="compositionally biased region" description="Basic residues" evidence="5">
    <location>
        <begin position="854"/>
        <end position="865"/>
    </location>
</feature>
<evidence type="ECO:0000259" key="7">
    <source>
        <dbReference type="PROSITE" id="PS50102"/>
    </source>
</evidence>
<dbReference type="SMART" id="SM00875">
    <property type="entry name" value="BACK"/>
    <property type="match status" value="1"/>
</dbReference>
<keyword evidence="1" id="KW-0880">Kelch repeat</keyword>
<evidence type="ECO:0000259" key="8">
    <source>
        <dbReference type="PROSITE" id="PS50961"/>
    </source>
</evidence>
<dbReference type="Gene3D" id="3.30.710.10">
    <property type="entry name" value="Potassium Channel Kv1.1, Chain A"/>
    <property type="match status" value="1"/>
</dbReference>
<dbReference type="InterPro" id="IPR000210">
    <property type="entry name" value="BTB/POZ_dom"/>
</dbReference>
<dbReference type="EMBL" id="JAGEUA010000010">
    <property type="protein sequence ID" value="KAL0963823.1"/>
    <property type="molecule type" value="Genomic_DNA"/>
</dbReference>
<evidence type="ECO:0008006" key="12">
    <source>
        <dbReference type="Google" id="ProtNLM"/>
    </source>
</evidence>
<dbReference type="InterPro" id="IPR036388">
    <property type="entry name" value="WH-like_DNA-bd_sf"/>
</dbReference>
<dbReference type="SUPFAM" id="SSF54928">
    <property type="entry name" value="RNA-binding domain, RBD"/>
    <property type="match status" value="2"/>
</dbReference>
<feature type="compositionally biased region" description="Basic and acidic residues" evidence="5">
    <location>
        <begin position="873"/>
        <end position="884"/>
    </location>
</feature>
<dbReference type="SMART" id="SM00360">
    <property type="entry name" value="RRM"/>
    <property type="match status" value="1"/>
</dbReference>
<dbReference type="InterPro" id="IPR036390">
    <property type="entry name" value="WH_DNA-bd_sf"/>
</dbReference>
<dbReference type="GO" id="GO:1990904">
    <property type="term" value="C:ribonucleoprotein complex"/>
    <property type="evidence" value="ECO:0007669"/>
    <property type="project" value="UniProtKB-UniRule"/>
</dbReference>
<dbReference type="SMART" id="SM00715">
    <property type="entry name" value="LA"/>
    <property type="match status" value="1"/>
</dbReference>
<dbReference type="Pfam" id="PF00076">
    <property type="entry name" value="RRM_1"/>
    <property type="match status" value="1"/>
</dbReference>
<dbReference type="InterPro" id="IPR011705">
    <property type="entry name" value="BACK"/>
</dbReference>
<dbReference type="Gene3D" id="1.10.10.10">
    <property type="entry name" value="Winged helix-like DNA-binding domain superfamily/Winged helix DNA-binding domain"/>
    <property type="match status" value="1"/>
</dbReference>
<keyword evidence="11" id="KW-1185">Reference proteome</keyword>
<dbReference type="PROSITE" id="PS50102">
    <property type="entry name" value="RRM"/>
    <property type="match status" value="1"/>
</dbReference>
<dbReference type="InterPro" id="IPR015915">
    <property type="entry name" value="Kelch-typ_b-propeller"/>
</dbReference>
<dbReference type="AlphaFoldDB" id="A0ABD0WML4"/>
<evidence type="ECO:0000259" key="6">
    <source>
        <dbReference type="PROSITE" id="PS50097"/>
    </source>
</evidence>
<dbReference type="InterPro" id="IPR011333">
    <property type="entry name" value="SKP1/BTB/POZ_sf"/>
</dbReference>
<evidence type="ECO:0000313" key="10">
    <source>
        <dbReference type="EMBL" id="KAL0963823.1"/>
    </source>
</evidence>
<dbReference type="Pfam" id="PF07707">
    <property type="entry name" value="BACK"/>
    <property type="match status" value="1"/>
</dbReference>
<comment type="caution">
    <text evidence="10">The sequence shown here is derived from an EMBL/GenBank/DDBJ whole genome shotgun (WGS) entry which is preliminary data.</text>
</comment>
<dbReference type="Pfam" id="PF24681">
    <property type="entry name" value="Kelch_KLHDC2_KLHL20_DRC7"/>
    <property type="match status" value="1"/>
</dbReference>
<evidence type="ECO:0000313" key="11">
    <source>
        <dbReference type="Proteomes" id="UP001557470"/>
    </source>
</evidence>